<evidence type="ECO:0000256" key="4">
    <source>
        <dbReference type="ARBA" id="ARBA00022432"/>
    </source>
</evidence>
<dbReference type="EC" id="4.1.1.49" evidence="3 10"/>
<keyword evidence="11" id="KW-0670">Pyruvate</keyword>
<dbReference type="CDD" id="cd00484">
    <property type="entry name" value="PEPCK_ATP"/>
    <property type="match status" value="1"/>
</dbReference>
<comment type="pathway">
    <text evidence="1 10">Carbohydrate biosynthesis; gluconeogenesis.</text>
</comment>
<evidence type="ECO:0000256" key="6">
    <source>
        <dbReference type="ARBA" id="ARBA00022793"/>
    </source>
</evidence>
<dbReference type="Gene3D" id="2.170.8.10">
    <property type="entry name" value="Phosphoenolpyruvate Carboxykinase, domain 2"/>
    <property type="match status" value="1"/>
</dbReference>
<keyword evidence="10" id="KW-0963">Cytoplasm</keyword>
<keyword evidence="4 10" id="KW-0312">Gluconeogenesis</keyword>
<dbReference type="PANTHER" id="PTHR30031">
    <property type="entry name" value="PHOSPHOENOLPYRUVATE CARBOXYKINASE ATP"/>
    <property type="match status" value="1"/>
</dbReference>
<protein>
    <recommendedName>
        <fullName evidence="3 10">Phosphoenolpyruvate carboxykinase (ATP)</fullName>
        <shortName evidence="10">PCK</shortName>
        <shortName evidence="10">PEP carboxykinase</shortName>
        <shortName evidence="10">PEPCK</shortName>
        <ecNumber evidence="3 10">4.1.1.49</ecNumber>
    </recommendedName>
</protein>
<comment type="caution">
    <text evidence="10">Lacks conserved residue(s) required for the propagation of feature annotation.</text>
</comment>
<sequence>MRHENVPHYECLKGLEKVKQFGTWNENHGADQSGLRNLDSVYWNLREPQLYQEALNREEGQIVAGGALAVDTGKHTGRSPKDKFVVRDANTEDACWWDNNKPMDPAKFDILYEDFMDHAEGKQLFTQDLYGGADETYRLPTRVFTEFAWHSHFIRNLMIRPALEELSSFVPDWTIIDLPSFNADPERHGCRCETVIAVNFTKKMVLIGGTSYAGEMKKSVFSILNFLLPPQGVMPMHCSANVGDKGDAAVFFGLSGTGKTTLSADPSRTLIGDDEHGWGADGLFNFEGGCYAKTIRLSKEAEPEIFSTTERFGTILENVVVDPVSCIPDFDDGSKTENTRCAYPIHFIPNASDTGLAPHPKNIIMLTADAFGVLPPIAHMTPEQAMYHFLSGYTAKVAGTEKGVTEPEATFSTCFGAPFMPRHPSEYGNLLRKLMKEHQVNCWLVNTGWTGGPYGTGHRMPIKATRALLTAALDGSLKNMDFRMDETFGVEVPVSVPGVDDALLNPRDTWADKAAYDAQATKLAGMFVENFKIFEAHVDDSVKSAAPKALIEA</sequence>
<feature type="binding site" evidence="10">
    <location>
        <position position="340"/>
    </location>
    <ligand>
        <name>substrate</name>
    </ligand>
</feature>
<dbReference type="UniPathway" id="UPA00138"/>
<comment type="catalytic activity">
    <reaction evidence="9 10">
        <text>oxaloacetate + ATP = phosphoenolpyruvate + ADP + CO2</text>
        <dbReference type="Rhea" id="RHEA:18617"/>
        <dbReference type="ChEBI" id="CHEBI:16452"/>
        <dbReference type="ChEBI" id="CHEBI:16526"/>
        <dbReference type="ChEBI" id="CHEBI:30616"/>
        <dbReference type="ChEBI" id="CHEBI:58702"/>
        <dbReference type="ChEBI" id="CHEBI:456216"/>
        <dbReference type="EC" id="4.1.1.49"/>
    </reaction>
</comment>
<name>A0A285PK73_9HYPH</name>
<keyword evidence="11" id="KW-0418">Kinase</keyword>
<dbReference type="PIRSF" id="PIRSF006294">
    <property type="entry name" value="PEP_crbxkin"/>
    <property type="match status" value="1"/>
</dbReference>
<feature type="binding site" evidence="10">
    <location>
        <position position="218"/>
    </location>
    <ligand>
        <name>substrate</name>
    </ligand>
</feature>
<feature type="binding site" evidence="10">
    <location>
        <position position="465"/>
    </location>
    <ligand>
        <name>ATP</name>
        <dbReference type="ChEBI" id="CHEBI:30616"/>
    </ligand>
</feature>
<evidence type="ECO:0000256" key="9">
    <source>
        <dbReference type="ARBA" id="ARBA00047371"/>
    </source>
</evidence>
<dbReference type="NCBIfam" id="TIGR00224">
    <property type="entry name" value="pckA"/>
    <property type="match status" value="1"/>
</dbReference>
<comment type="subcellular location">
    <subcellularLocation>
        <location evidence="10">Cytoplasm</location>
    </subcellularLocation>
</comment>
<dbReference type="NCBIfam" id="NF006821">
    <property type="entry name" value="PRK09344.1-3"/>
    <property type="match status" value="1"/>
</dbReference>
<dbReference type="NCBIfam" id="NF006820">
    <property type="entry name" value="PRK09344.1-2"/>
    <property type="match status" value="1"/>
</dbReference>
<keyword evidence="8 10" id="KW-0456">Lyase</keyword>
<keyword evidence="6 10" id="KW-0210">Decarboxylase</keyword>
<evidence type="ECO:0000313" key="12">
    <source>
        <dbReference type="Proteomes" id="UP000219439"/>
    </source>
</evidence>
<keyword evidence="5 10" id="KW-0547">Nucleotide-binding</keyword>
<feature type="binding site" evidence="10">
    <location>
        <position position="340"/>
    </location>
    <ligand>
        <name>ATP</name>
        <dbReference type="ChEBI" id="CHEBI:30616"/>
    </ligand>
</feature>
<keyword evidence="11" id="KW-0808">Transferase</keyword>
<evidence type="ECO:0000256" key="10">
    <source>
        <dbReference type="HAMAP-Rule" id="MF_00453"/>
    </source>
</evidence>
<comment type="function">
    <text evidence="10">Involved in the gluconeogenesis. Catalyzes the conversion of oxaloacetate (OAA) to phosphoenolpyruvate (PEP) through direct phosphoryl transfer between the nucleoside triphosphate and OAA.</text>
</comment>
<proteinExistence type="inferred from homology"/>
<comment type="cofactor">
    <cofactor evidence="10">
        <name>Mn(2+)</name>
        <dbReference type="ChEBI" id="CHEBI:29035"/>
    </cofactor>
    <text evidence="10">Binds 1 Mn(2+) ion per subunit.</text>
</comment>
<dbReference type="HAMAP" id="MF_00453">
    <property type="entry name" value="PEPCK_ATP"/>
    <property type="match status" value="1"/>
</dbReference>
<dbReference type="SUPFAM" id="SSF68923">
    <property type="entry name" value="PEP carboxykinase N-terminal domain"/>
    <property type="match status" value="1"/>
</dbReference>
<evidence type="ECO:0000256" key="2">
    <source>
        <dbReference type="ARBA" id="ARBA00006052"/>
    </source>
</evidence>
<feature type="binding site" evidence="10">
    <location>
        <position position="218"/>
    </location>
    <ligand>
        <name>Mn(2+)</name>
        <dbReference type="ChEBI" id="CHEBI:29035"/>
    </ligand>
</feature>
<dbReference type="NCBIfam" id="NF006822">
    <property type="entry name" value="PRK09344.1-4"/>
    <property type="match status" value="1"/>
</dbReference>
<dbReference type="EMBL" id="OBEL01000005">
    <property type="protein sequence ID" value="SNZ20516.1"/>
    <property type="molecule type" value="Genomic_DNA"/>
</dbReference>
<evidence type="ECO:0000256" key="7">
    <source>
        <dbReference type="ARBA" id="ARBA00022840"/>
    </source>
</evidence>
<keyword evidence="7 10" id="KW-0067">ATP-binding</keyword>
<dbReference type="GO" id="GO:0046872">
    <property type="term" value="F:metal ion binding"/>
    <property type="evidence" value="ECO:0007669"/>
    <property type="project" value="UniProtKB-KW"/>
</dbReference>
<reference evidence="11 12" key="1">
    <citation type="submission" date="2017-09" db="EMBL/GenBank/DDBJ databases">
        <authorList>
            <person name="Ehlers B."/>
            <person name="Leendertz F.H."/>
        </authorList>
    </citation>
    <scope>NUCLEOTIDE SEQUENCE [LARGE SCALE GENOMIC DNA]</scope>
    <source>
        <strain evidence="11 12">DSM 18289</strain>
    </source>
</reference>
<dbReference type="InterPro" id="IPR001272">
    <property type="entry name" value="PEP_carboxykinase_ATP"/>
</dbReference>
<dbReference type="Gene3D" id="3.90.228.20">
    <property type="match status" value="1"/>
</dbReference>
<dbReference type="AlphaFoldDB" id="A0A285PK73"/>
<dbReference type="GO" id="GO:0006094">
    <property type="term" value="P:gluconeogenesis"/>
    <property type="evidence" value="ECO:0007669"/>
    <property type="project" value="UniProtKB-UniRule"/>
</dbReference>
<dbReference type="PANTHER" id="PTHR30031:SF0">
    <property type="entry name" value="PHOSPHOENOLPYRUVATE CARBOXYKINASE (ATP)"/>
    <property type="match status" value="1"/>
</dbReference>
<organism evidence="11 12">
    <name type="scientific">Cohaesibacter gelatinilyticus</name>
    <dbReference type="NCBI Taxonomy" id="372072"/>
    <lineage>
        <taxon>Bacteria</taxon>
        <taxon>Pseudomonadati</taxon>
        <taxon>Pseudomonadota</taxon>
        <taxon>Alphaproteobacteria</taxon>
        <taxon>Hyphomicrobiales</taxon>
        <taxon>Cohaesibacteraceae</taxon>
    </lineage>
</organism>
<feature type="binding site" evidence="10">
    <location>
        <position position="78"/>
    </location>
    <ligand>
        <name>substrate</name>
    </ligand>
</feature>
<dbReference type="SUPFAM" id="SSF53795">
    <property type="entry name" value="PEP carboxykinase-like"/>
    <property type="match status" value="1"/>
</dbReference>
<accession>A0A285PK73</accession>
<evidence type="ECO:0000256" key="8">
    <source>
        <dbReference type="ARBA" id="ARBA00023239"/>
    </source>
</evidence>
<feature type="binding site" evidence="10">
    <location>
        <position position="302"/>
    </location>
    <ligand>
        <name>ATP</name>
        <dbReference type="ChEBI" id="CHEBI:30616"/>
    </ligand>
</feature>
<dbReference type="InterPro" id="IPR013035">
    <property type="entry name" value="PEP_carboxykinase_C"/>
</dbReference>
<evidence type="ECO:0000256" key="1">
    <source>
        <dbReference type="ARBA" id="ARBA00004742"/>
    </source>
</evidence>
<feature type="binding site" evidence="10">
    <location>
        <position position="274"/>
    </location>
    <ligand>
        <name>Mn(2+)</name>
        <dbReference type="ChEBI" id="CHEBI:29035"/>
    </ligand>
</feature>
<feature type="binding site" evidence="10">
    <location>
        <position position="237"/>
    </location>
    <ligand>
        <name>ATP</name>
        <dbReference type="ChEBI" id="CHEBI:30616"/>
    </ligand>
</feature>
<keyword evidence="10" id="KW-0479">Metal-binding</keyword>
<keyword evidence="10" id="KW-0464">Manganese</keyword>
<dbReference type="Proteomes" id="UP000219439">
    <property type="component" value="Unassembled WGS sequence"/>
</dbReference>
<dbReference type="InterPro" id="IPR008210">
    <property type="entry name" value="PEP_carboxykinase_N"/>
</dbReference>
<feature type="binding site" evidence="10">
    <location>
        <position position="212"/>
    </location>
    <ligand>
        <name>substrate</name>
    </ligand>
</feature>
<dbReference type="GO" id="GO:0004612">
    <property type="term" value="F:phosphoenolpyruvate carboxykinase (ATP) activity"/>
    <property type="evidence" value="ECO:0007669"/>
    <property type="project" value="UniProtKB-UniRule"/>
</dbReference>
<dbReference type="Pfam" id="PF01293">
    <property type="entry name" value="PEPCK_ATP"/>
    <property type="match status" value="1"/>
</dbReference>
<dbReference type="OrthoDB" id="9806325at2"/>
<evidence type="ECO:0000313" key="11">
    <source>
        <dbReference type="EMBL" id="SNZ20516.1"/>
    </source>
</evidence>
<feature type="binding site" evidence="10">
    <location>
        <begin position="253"/>
        <end position="261"/>
    </location>
    <ligand>
        <name>ATP</name>
        <dbReference type="ChEBI" id="CHEBI:30616"/>
    </ligand>
</feature>
<gene>
    <name evidence="10" type="primary">pckA</name>
    <name evidence="11" type="ORF">SAMN06265368_3620</name>
</gene>
<feature type="binding site" evidence="10">
    <location>
        <position position="218"/>
    </location>
    <ligand>
        <name>ATP</name>
        <dbReference type="ChEBI" id="CHEBI:30616"/>
    </ligand>
</feature>
<keyword evidence="12" id="KW-1185">Reference proteome</keyword>
<feature type="binding site" evidence="10">
    <location>
        <position position="237"/>
    </location>
    <ligand>
        <name>Mn(2+)</name>
        <dbReference type="ChEBI" id="CHEBI:29035"/>
    </ligand>
</feature>
<dbReference type="GO" id="GO:0005524">
    <property type="term" value="F:ATP binding"/>
    <property type="evidence" value="ECO:0007669"/>
    <property type="project" value="UniProtKB-UniRule"/>
</dbReference>
<evidence type="ECO:0000256" key="3">
    <source>
        <dbReference type="ARBA" id="ARBA00012363"/>
    </source>
</evidence>
<evidence type="ECO:0000256" key="5">
    <source>
        <dbReference type="ARBA" id="ARBA00022741"/>
    </source>
</evidence>
<comment type="similarity">
    <text evidence="2 10">Belongs to the phosphoenolpyruvate carboxykinase (ATP) family.</text>
</comment>
<dbReference type="GO" id="GO:0016301">
    <property type="term" value="F:kinase activity"/>
    <property type="evidence" value="ECO:0007669"/>
    <property type="project" value="UniProtKB-KW"/>
</dbReference>
<dbReference type="Gene3D" id="3.40.449.10">
    <property type="entry name" value="Phosphoenolpyruvate Carboxykinase, domain 1"/>
    <property type="match status" value="1"/>
</dbReference>
<dbReference type="GO" id="GO:0005829">
    <property type="term" value="C:cytosol"/>
    <property type="evidence" value="ECO:0007669"/>
    <property type="project" value="TreeGrafter"/>
</dbReference>